<keyword evidence="3" id="KW-1185">Reference proteome</keyword>
<feature type="region of interest" description="Disordered" evidence="1">
    <location>
        <begin position="238"/>
        <end position="435"/>
    </location>
</feature>
<reference evidence="2 3" key="1">
    <citation type="submission" date="2015-01" db="EMBL/GenBank/DDBJ databases">
        <title>The Genome Sequence of Exophiala mesophila CBS40295.</title>
        <authorList>
            <consortium name="The Broad Institute Genomics Platform"/>
            <person name="Cuomo C."/>
            <person name="de Hoog S."/>
            <person name="Gorbushina A."/>
            <person name="Stielow B."/>
            <person name="Teixiera M."/>
            <person name="Abouelleil A."/>
            <person name="Chapman S.B."/>
            <person name="Priest M."/>
            <person name="Young S.K."/>
            <person name="Wortman J."/>
            <person name="Nusbaum C."/>
            <person name="Birren B."/>
        </authorList>
    </citation>
    <scope>NUCLEOTIDE SEQUENCE [LARGE SCALE GENOMIC DNA]</scope>
    <source>
        <strain evidence="2 3">CBS 40295</strain>
    </source>
</reference>
<dbReference type="EMBL" id="KN847522">
    <property type="protein sequence ID" value="KIV93615.1"/>
    <property type="molecule type" value="Genomic_DNA"/>
</dbReference>
<sequence>MVRYKNPPMYLGQGTAQASIEQSASSEELSRQQSSHDCGFNANSQTPAYGVGPGSIENTNHHPPIDPALDRTLDTASGPWEATTAATTTTNHGFPQHHSSWGTPAQPSNWVYPDPTTLGLPLPSTIDKQLQGFVVPSGRAIGARSVGDDILDELYQRSQALDMSLGGSFEEDGMITSGSRQPTYNMNLNDTTGTYWPSGSSAALAMVLLDTNGDAREIGHFEILAAAEHLVRSNAKGTETWSIGQSSNSRQLRQTKITIRKSPVRKSPTRRNPDREAKGKTPAAAAAAAEEEERTDRAFGSVQDHGDNRRRGDSRGQNGNDNNRKPNGTNSGNGKQSGNGNGNAKGTKSKVTARGPRQQQSSPRPPPSSSPPPPPPPPPSPPRQELQRASRAMPPRARVSLRPEPRPSLKRAYAEMMEQLMSPKTGRPNKKARKA</sequence>
<accession>A0A0D1WW74</accession>
<feature type="region of interest" description="Disordered" evidence="1">
    <location>
        <begin position="1"/>
        <end position="75"/>
    </location>
</feature>
<dbReference type="VEuPathDB" id="FungiDB:PV10_04816"/>
<feature type="compositionally biased region" description="Polar residues" evidence="1">
    <location>
        <begin position="238"/>
        <end position="257"/>
    </location>
</feature>
<dbReference type="RefSeq" id="XP_016225189.1">
    <property type="nucleotide sequence ID" value="XM_016369401.1"/>
</dbReference>
<feature type="compositionally biased region" description="Polar residues" evidence="1">
    <location>
        <begin position="31"/>
        <end position="47"/>
    </location>
</feature>
<evidence type="ECO:0000256" key="1">
    <source>
        <dbReference type="SAM" id="MobiDB-lite"/>
    </source>
</evidence>
<feature type="compositionally biased region" description="Pro residues" evidence="1">
    <location>
        <begin position="363"/>
        <end position="382"/>
    </location>
</feature>
<gene>
    <name evidence="2" type="ORF">PV10_04816</name>
</gene>
<dbReference type="OrthoDB" id="10427522at2759"/>
<protein>
    <submittedName>
        <fullName evidence="2">Uncharacterized protein</fullName>
    </submittedName>
</protein>
<proteinExistence type="predicted"/>
<evidence type="ECO:0000313" key="2">
    <source>
        <dbReference type="EMBL" id="KIV93615.1"/>
    </source>
</evidence>
<dbReference type="GeneID" id="27322661"/>
<feature type="compositionally biased region" description="Basic and acidic residues" evidence="1">
    <location>
        <begin position="59"/>
        <end position="73"/>
    </location>
</feature>
<name>A0A0D1WW74_EXOME</name>
<feature type="compositionally biased region" description="Basic and acidic residues" evidence="1">
    <location>
        <begin position="304"/>
        <end position="314"/>
    </location>
</feature>
<organism evidence="2 3">
    <name type="scientific">Exophiala mesophila</name>
    <name type="common">Black yeast-like fungus</name>
    <dbReference type="NCBI Taxonomy" id="212818"/>
    <lineage>
        <taxon>Eukaryota</taxon>
        <taxon>Fungi</taxon>
        <taxon>Dikarya</taxon>
        <taxon>Ascomycota</taxon>
        <taxon>Pezizomycotina</taxon>
        <taxon>Eurotiomycetes</taxon>
        <taxon>Chaetothyriomycetidae</taxon>
        <taxon>Chaetothyriales</taxon>
        <taxon>Herpotrichiellaceae</taxon>
        <taxon>Exophiala</taxon>
    </lineage>
</organism>
<dbReference type="HOGENOM" id="CLU_630099_0_0_1"/>
<feature type="compositionally biased region" description="Low complexity" evidence="1">
    <location>
        <begin position="16"/>
        <end position="27"/>
    </location>
</feature>
<dbReference type="AlphaFoldDB" id="A0A0D1WW74"/>
<dbReference type="Proteomes" id="UP000054302">
    <property type="component" value="Unassembled WGS sequence"/>
</dbReference>
<feature type="compositionally biased region" description="Basic residues" evidence="1">
    <location>
        <begin position="258"/>
        <end position="269"/>
    </location>
</feature>
<evidence type="ECO:0000313" key="3">
    <source>
        <dbReference type="Proteomes" id="UP000054302"/>
    </source>
</evidence>